<evidence type="ECO:0000313" key="4">
    <source>
        <dbReference type="Proteomes" id="UP000030745"/>
    </source>
</evidence>
<dbReference type="Proteomes" id="UP000030745">
    <property type="component" value="Unassembled WGS sequence"/>
</dbReference>
<dbReference type="AlphaFoldDB" id="A0A067C1S4"/>
<dbReference type="SUPFAM" id="SSF56300">
    <property type="entry name" value="Metallo-dependent phosphatases"/>
    <property type="match status" value="1"/>
</dbReference>
<dbReference type="RefSeq" id="XP_012208544.1">
    <property type="nucleotide sequence ID" value="XM_012353154.1"/>
</dbReference>
<dbReference type="InterPro" id="IPR029052">
    <property type="entry name" value="Metallo-depent_PP-like"/>
</dbReference>
<dbReference type="PANTHER" id="PTHR32440">
    <property type="entry name" value="PHOSPHATASE DCR2-RELATED-RELATED"/>
    <property type="match status" value="1"/>
</dbReference>
<sequence length="340" mass="37139">MPACWLPCVTTALLAVASLAQDVEPTARDYSLDAVVGKDSAGQPELSFTVLQIPDMHYTGNPKYACNGPPHKPCGEYNMTDLIGRLVDHVQPNLIVFTGDQTATEVKKAIDMYSNNAIQRQLPWAMVFGNHDEGKTFSRKQMIDYITSRPFAYTQSGPDGIGGAGNYDLQVTGANANAVFRMYFLDTGTKGAVSKGQNDHMRTLAASHASENATAIMFYHIPIPEYILSPNDKITYGHQGEKVTSGPQSGLLDTIVAMRDVKATFVGHDHYNDYCVARRGVQLCYGGGVGYGAAYGDPKLPRSARVIQWKRNSTTEVLTTWKQAEGDLSKHEYVLFAKAA</sequence>
<feature type="domain" description="Calcineurin-like phosphoesterase" evidence="2">
    <location>
        <begin position="49"/>
        <end position="271"/>
    </location>
</feature>
<dbReference type="OMA" id="SSQLAHC"/>
<accession>A0A067C1S4</accession>
<dbReference type="GeneID" id="24135198"/>
<dbReference type="KEGG" id="spar:SPRG_13314"/>
<dbReference type="InterPro" id="IPR004843">
    <property type="entry name" value="Calcineurin-like_PHP"/>
</dbReference>
<feature type="signal peptide" evidence="1">
    <location>
        <begin position="1"/>
        <end position="20"/>
    </location>
</feature>
<keyword evidence="4" id="KW-1185">Reference proteome</keyword>
<dbReference type="PANTHER" id="PTHR32440:SF0">
    <property type="entry name" value="PHOSPHATASE DCR2-RELATED"/>
    <property type="match status" value="1"/>
</dbReference>
<dbReference type="OrthoDB" id="783096at2759"/>
<dbReference type="GO" id="GO:0005737">
    <property type="term" value="C:cytoplasm"/>
    <property type="evidence" value="ECO:0007669"/>
    <property type="project" value="TreeGrafter"/>
</dbReference>
<organism evidence="3 4">
    <name type="scientific">Saprolegnia parasitica (strain CBS 223.65)</name>
    <dbReference type="NCBI Taxonomy" id="695850"/>
    <lineage>
        <taxon>Eukaryota</taxon>
        <taxon>Sar</taxon>
        <taxon>Stramenopiles</taxon>
        <taxon>Oomycota</taxon>
        <taxon>Saprolegniomycetes</taxon>
        <taxon>Saprolegniales</taxon>
        <taxon>Saprolegniaceae</taxon>
        <taxon>Saprolegnia</taxon>
    </lineage>
</organism>
<feature type="chain" id="PRO_5001633961" description="Calcineurin-like phosphoesterase domain-containing protein" evidence="1">
    <location>
        <begin position="21"/>
        <end position="340"/>
    </location>
</feature>
<protein>
    <recommendedName>
        <fullName evidence="2">Calcineurin-like phosphoesterase domain-containing protein</fullName>
    </recommendedName>
</protein>
<proteinExistence type="predicted"/>
<dbReference type="VEuPathDB" id="FungiDB:SPRG_13314"/>
<name>A0A067C1S4_SAPPC</name>
<evidence type="ECO:0000256" key="1">
    <source>
        <dbReference type="SAM" id="SignalP"/>
    </source>
</evidence>
<reference evidence="3 4" key="1">
    <citation type="journal article" date="2013" name="PLoS Genet.">
        <title>Distinctive expansion of potential virulence genes in the genome of the oomycete fish pathogen Saprolegnia parasitica.</title>
        <authorList>
            <person name="Jiang R.H."/>
            <person name="de Bruijn I."/>
            <person name="Haas B.J."/>
            <person name="Belmonte R."/>
            <person name="Lobach L."/>
            <person name="Christie J."/>
            <person name="van den Ackerveken G."/>
            <person name="Bottin A."/>
            <person name="Bulone V."/>
            <person name="Diaz-Moreno S.M."/>
            <person name="Dumas B."/>
            <person name="Fan L."/>
            <person name="Gaulin E."/>
            <person name="Govers F."/>
            <person name="Grenville-Briggs L.J."/>
            <person name="Horner N.R."/>
            <person name="Levin J.Z."/>
            <person name="Mammella M."/>
            <person name="Meijer H.J."/>
            <person name="Morris P."/>
            <person name="Nusbaum C."/>
            <person name="Oome S."/>
            <person name="Phillips A.J."/>
            <person name="van Rooyen D."/>
            <person name="Rzeszutek E."/>
            <person name="Saraiva M."/>
            <person name="Secombes C.J."/>
            <person name="Seidl M.F."/>
            <person name="Snel B."/>
            <person name="Stassen J.H."/>
            <person name="Sykes S."/>
            <person name="Tripathy S."/>
            <person name="van den Berg H."/>
            <person name="Vega-Arreguin J.C."/>
            <person name="Wawra S."/>
            <person name="Young S.K."/>
            <person name="Zeng Q."/>
            <person name="Dieguez-Uribeondo J."/>
            <person name="Russ C."/>
            <person name="Tyler B.M."/>
            <person name="van West P."/>
        </authorList>
    </citation>
    <scope>NUCLEOTIDE SEQUENCE [LARGE SCALE GENOMIC DNA]</scope>
    <source>
        <strain evidence="3 4">CBS 223.65</strain>
    </source>
</reference>
<dbReference type="EMBL" id="KK583304">
    <property type="protein sequence ID" value="KDO20732.1"/>
    <property type="molecule type" value="Genomic_DNA"/>
</dbReference>
<evidence type="ECO:0000259" key="2">
    <source>
        <dbReference type="Pfam" id="PF00149"/>
    </source>
</evidence>
<dbReference type="Pfam" id="PF00149">
    <property type="entry name" value="Metallophos"/>
    <property type="match status" value="1"/>
</dbReference>
<evidence type="ECO:0000313" key="3">
    <source>
        <dbReference type="EMBL" id="KDO20732.1"/>
    </source>
</evidence>
<dbReference type="Gene3D" id="3.60.21.10">
    <property type="match status" value="1"/>
</dbReference>
<keyword evidence="1" id="KW-0732">Signal</keyword>
<dbReference type="GO" id="GO:0016788">
    <property type="term" value="F:hydrolase activity, acting on ester bonds"/>
    <property type="evidence" value="ECO:0007669"/>
    <property type="project" value="TreeGrafter"/>
</dbReference>
<gene>
    <name evidence="3" type="ORF">SPRG_13314</name>
</gene>